<dbReference type="AlphaFoldDB" id="A0A1F5VEG4"/>
<dbReference type="EMBL" id="MFGW01000189">
    <property type="protein sequence ID" value="OGF61648.1"/>
    <property type="molecule type" value="Genomic_DNA"/>
</dbReference>
<dbReference type="GO" id="GO:0032259">
    <property type="term" value="P:methylation"/>
    <property type="evidence" value="ECO:0007669"/>
    <property type="project" value="UniProtKB-KW"/>
</dbReference>
<gene>
    <name evidence="3" type="ORF">A2Y62_02955</name>
</gene>
<name>A0A1F5VEG4_9BACT</name>
<keyword evidence="1" id="KW-0489">Methyltransferase</keyword>
<reference evidence="3 4" key="1">
    <citation type="journal article" date="2016" name="Nat. Commun.">
        <title>Thousands of microbial genomes shed light on interconnected biogeochemical processes in an aquifer system.</title>
        <authorList>
            <person name="Anantharaman K."/>
            <person name="Brown C.T."/>
            <person name="Hug L.A."/>
            <person name="Sharon I."/>
            <person name="Castelle C.J."/>
            <person name="Probst A.J."/>
            <person name="Thomas B.C."/>
            <person name="Singh A."/>
            <person name="Wilkins M.J."/>
            <person name="Karaoz U."/>
            <person name="Brodie E.L."/>
            <person name="Williams K.H."/>
            <person name="Hubbard S.S."/>
            <person name="Banfield J.F."/>
        </authorList>
    </citation>
    <scope>NUCLEOTIDE SEQUENCE [LARGE SCALE GENOMIC DNA]</scope>
</reference>
<dbReference type="CDD" id="cd02440">
    <property type="entry name" value="AdoMet_MTases"/>
    <property type="match status" value="1"/>
</dbReference>
<dbReference type="PANTHER" id="PTHR43648:SF1">
    <property type="entry name" value="ELECTRON TRANSFER FLAVOPROTEIN BETA SUBUNIT LYSINE METHYLTRANSFERASE"/>
    <property type="match status" value="1"/>
</dbReference>
<proteinExistence type="predicted"/>
<keyword evidence="2" id="KW-0808">Transferase</keyword>
<protein>
    <recommendedName>
        <fullName evidence="5">Ribosomal protein L11 methyltransferase</fullName>
    </recommendedName>
</protein>
<evidence type="ECO:0000256" key="2">
    <source>
        <dbReference type="ARBA" id="ARBA00022679"/>
    </source>
</evidence>
<dbReference type="Proteomes" id="UP000178943">
    <property type="component" value="Unassembled WGS sequence"/>
</dbReference>
<evidence type="ECO:0000256" key="1">
    <source>
        <dbReference type="ARBA" id="ARBA00022603"/>
    </source>
</evidence>
<evidence type="ECO:0008006" key="5">
    <source>
        <dbReference type="Google" id="ProtNLM"/>
    </source>
</evidence>
<dbReference type="InterPro" id="IPR029063">
    <property type="entry name" value="SAM-dependent_MTases_sf"/>
</dbReference>
<dbReference type="GO" id="GO:0008276">
    <property type="term" value="F:protein methyltransferase activity"/>
    <property type="evidence" value="ECO:0007669"/>
    <property type="project" value="TreeGrafter"/>
</dbReference>
<dbReference type="InterPro" id="IPR050078">
    <property type="entry name" value="Ribosomal_L11_MeTrfase_PrmA"/>
</dbReference>
<evidence type="ECO:0000313" key="3">
    <source>
        <dbReference type="EMBL" id="OGF61648.1"/>
    </source>
</evidence>
<sequence length="278" mass="31602">MNKQFYFLKYSSKHVSPEELNNAIWVGNPLGVEEISKDNARWYVAYFGDEDARDNVTKVLQDIKHVMIIETGNILQQDWVGDWMREMKPKRIGRQIIIVYNIAKTRHKNKHVITIIPATAFGTGLHESTELCLKALEILDVKGSLILDVGCGTGILAFLALMKGARKAVAIDIDEDAIRETIRNSYYNGLMKKIMVILGMSDCFRDVKFDVILSNLTGDSIVENMELIMKLLKAHGQWIFSGLTRKEKKGIAKHLKRFPGKVAWKVKNDWACGTFTKK</sequence>
<dbReference type="STRING" id="1817863.A2Y62_02955"/>
<dbReference type="Gene3D" id="3.40.50.150">
    <property type="entry name" value="Vaccinia Virus protein VP39"/>
    <property type="match status" value="1"/>
</dbReference>
<organism evidence="3 4">
    <name type="scientific">Candidatus Fischerbacteria bacterium RBG_13_37_8</name>
    <dbReference type="NCBI Taxonomy" id="1817863"/>
    <lineage>
        <taxon>Bacteria</taxon>
        <taxon>Candidatus Fischeribacteriota</taxon>
    </lineage>
</organism>
<dbReference type="Pfam" id="PF06325">
    <property type="entry name" value="PrmA"/>
    <property type="match status" value="1"/>
</dbReference>
<dbReference type="PANTHER" id="PTHR43648">
    <property type="entry name" value="ELECTRON TRANSFER FLAVOPROTEIN BETA SUBUNIT LYSINE METHYLTRANSFERASE"/>
    <property type="match status" value="1"/>
</dbReference>
<evidence type="ECO:0000313" key="4">
    <source>
        <dbReference type="Proteomes" id="UP000178943"/>
    </source>
</evidence>
<dbReference type="SUPFAM" id="SSF53335">
    <property type="entry name" value="S-adenosyl-L-methionine-dependent methyltransferases"/>
    <property type="match status" value="1"/>
</dbReference>
<comment type="caution">
    <text evidence="3">The sequence shown here is derived from an EMBL/GenBank/DDBJ whole genome shotgun (WGS) entry which is preliminary data.</text>
</comment>
<accession>A0A1F5VEG4</accession>